<gene>
    <name evidence="1" type="ORF">CDO52_20625</name>
</gene>
<name>A0A223S9Z6_9ACTN</name>
<dbReference type="RefSeq" id="WP_083920061.1">
    <property type="nucleotide sequence ID" value="NZ_ANBG01000357.1"/>
</dbReference>
<accession>A0A223S9Z6</accession>
<dbReference type="AlphaFoldDB" id="A0A223S9Z6"/>
<dbReference type="EMBL" id="CP022753">
    <property type="protein sequence ID" value="ASU84876.1"/>
    <property type="molecule type" value="Genomic_DNA"/>
</dbReference>
<dbReference type="Proteomes" id="UP000215005">
    <property type="component" value="Chromosome"/>
</dbReference>
<organism evidence="1 2">
    <name type="scientific">Nocardiopsis gilva YIM 90087</name>
    <dbReference type="NCBI Taxonomy" id="1235441"/>
    <lineage>
        <taxon>Bacteria</taxon>
        <taxon>Bacillati</taxon>
        <taxon>Actinomycetota</taxon>
        <taxon>Actinomycetes</taxon>
        <taxon>Streptosporangiales</taxon>
        <taxon>Nocardiopsidaceae</taxon>
        <taxon>Nocardiopsis</taxon>
    </lineage>
</organism>
<protein>
    <submittedName>
        <fullName evidence="1">DUF3046 domain-containing protein</fullName>
    </submittedName>
</protein>
<dbReference type="Pfam" id="PF11248">
    <property type="entry name" value="DUF3046"/>
    <property type="match status" value="1"/>
</dbReference>
<sequence>MRLSHFWNRMYEQFGETYAESLARDYVIDALGSRTVQQALADGIGAKEVWRAVCDTFDLPSTVR</sequence>
<keyword evidence="2" id="KW-1185">Reference proteome</keyword>
<dbReference type="InterPro" id="IPR021408">
    <property type="entry name" value="DUF3046"/>
</dbReference>
<dbReference type="KEGG" id="ngv:CDO52_20625"/>
<reference evidence="1 2" key="1">
    <citation type="submission" date="2017-08" db="EMBL/GenBank/DDBJ databases">
        <title>The complete genome sequence of Nocardiopsis gilva YIM 90087.</title>
        <authorList>
            <person name="Yin M."/>
            <person name="Tang S."/>
        </authorList>
    </citation>
    <scope>NUCLEOTIDE SEQUENCE [LARGE SCALE GENOMIC DNA]</scope>
    <source>
        <strain evidence="1 2">YIM 90087</strain>
    </source>
</reference>
<evidence type="ECO:0000313" key="2">
    <source>
        <dbReference type="Proteomes" id="UP000215005"/>
    </source>
</evidence>
<dbReference type="OrthoDB" id="3215033at2"/>
<proteinExistence type="predicted"/>
<evidence type="ECO:0000313" key="1">
    <source>
        <dbReference type="EMBL" id="ASU84876.1"/>
    </source>
</evidence>